<evidence type="ECO:0000256" key="4">
    <source>
        <dbReference type="ARBA" id="ARBA00023125"/>
    </source>
</evidence>
<dbReference type="InterPro" id="IPR011006">
    <property type="entry name" value="CheY-like_superfamily"/>
</dbReference>
<dbReference type="GO" id="GO:0000976">
    <property type="term" value="F:transcription cis-regulatory region binding"/>
    <property type="evidence" value="ECO:0007669"/>
    <property type="project" value="TreeGrafter"/>
</dbReference>
<feature type="domain" description="OmpR/PhoB-type" evidence="9">
    <location>
        <begin position="124"/>
        <end position="219"/>
    </location>
</feature>
<reference evidence="10 11" key="1">
    <citation type="submission" date="2019-03" db="EMBL/GenBank/DDBJ databases">
        <title>Sequencing the genomes of 1000 actinobacteria strains.</title>
        <authorList>
            <person name="Klenk H.-P."/>
        </authorList>
    </citation>
    <scope>NUCLEOTIDE SEQUENCE [LARGE SCALE GENOMIC DNA]</scope>
    <source>
        <strain evidence="10 11">DSM 44969</strain>
    </source>
</reference>
<dbReference type="InterPro" id="IPR036388">
    <property type="entry name" value="WH-like_DNA-bd_sf"/>
</dbReference>
<dbReference type="SUPFAM" id="SSF52172">
    <property type="entry name" value="CheY-like"/>
    <property type="match status" value="1"/>
</dbReference>
<dbReference type="PANTHER" id="PTHR48111:SF1">
    <property type="entry name" value="TWO-COMPONENT RESPONSE REGULATOR ORR33"/>
    <property type="match status" value="1"/>
</dbReference>
<keyword evidence="5" id="KW-0804">Transcription</keyword>
<proteinExistence type="predicted"/>
<evidence type="ECO:0000256" key="6">
    <source>
        <dbReference type="PROSITE-ProRule" id="PRU00169"/>
    </source>
</evidence>
<feature type="domain" description="Response regulatory" evidence="8">
    <location>
        <begin position="3"/>
        <end position="114"/>
    </location>
</feature>
<feature type="DNA-binding region" description="OmpR/PhoB-type" evidence="7">
    <location>
        <begin position="124"/>
        <end position="219"/>
    </location>
</feature>
<dbReference type="InterPro" id="IPR001867">
    <property type="entry name" value="OmpR/PhoB-type_DNA-bd"/>
</dbReference>
<dbReference type="PROSITE" id="PS51755">
    <property type="entry name" value="OMPR_PHOB"/>
    <property type="match status" value="1"/>
</dbReference>
<sequence length="243" mass="26784">MARVLVAEVESVEAIALTDSFRRRGFDASRVVTGTEAVREAARVDLVVLGVEPVDLSSREVCALIRRRCAVPIIGVVVRHTSLDRRAALEAGMDAYLPAGYCIGELLARAEVSLRRFPPVAGDAGSIVCGPLVLTPESREVFLHGRSLTLTRKEFDLLRLLADDPSRVVSRREIMAEVWADDYGLANRTIDTHVSSLRQKLGYQRAILNIRGVGFRIGWWDDDSSNPAEPVGDQFSTVDLQTR</sequence>
<dbReference type="AlphaFoldDB" id="A0A4R1HNW8"/>
<dbReference type="GO" id="GO:0005829">
    <property type="term" value="C:cytosol"/>
    <property type="evidence" value="ECO:0007669"/>
    <property type="project" value="TreeGrafter"/>
</dbReference>
<dbReference type="RefSeq" id="WP_132430747.1">
    <property type="nucleotide sequence ID" value="NZ_SMFZ01000002.1"/>
</dbReference>
<keyword evidence="11" id="KW-1185">Reference proteome</keyword>
<evidence type="ECO:0000256" key="3">
    <source>
        <dbReference type="ARBA" id="ARBA00023015"/>
    </source>
</evidence>
<evidence type="ECO:0000256" key="2">
    <source>
        <dbReference type="ARBA" id="ARBA00023012"/>
    </source>
</evidence>
<dbReference type="PROSITE" id="PS50110">
    <property type="entry name" value="RESPONSE_REGULATORY"/>
    <property type="match status" value="1"/>
</dbReference>
<dbReference type="GO" id="GO:0032993">
    <property type="term" value="C:protein-DNA complex"/>
    <property type="evidence" value="ECO:0007669"/>
    <property type="project" value="TreeGrafter"/>
</dbReference>
<dbReference type="InterPro" id="IPR001789">
    <property type="entry name" value="Sig_transdc_resp-reg_receiver"/>
</dbReference>
<dbReference type="SMART" id="SM00862">
    <property type="entry name" value="Trans_reg_C"/>
    <property type="match status" value="1"/>
</dbReference>
<gene>
    <name evidence="10" type="ORF">EV378_6078</name>
</gene>
<comment type="caution">
    <text evidence="6">Lacks conserved residue(s) required for the propagation of feature annotation.</text>
</comment>
<evidence type="ECO:0000259" key="8">
    <source>
        <dbReference type="PROSITE" id="PS50110"/>
    </source>
</evidence>
<keyword evidence="3" id="KW-0805">Transcription regulation</keyword>
<name>A0A4R1HNW8_PSEEN</name>
<protein>
    <submittedName>
        <fullName evidence="10">DNA-binding response OmpR family regulator</fullName>
    </submittedName>
</protein>
<dbReference type="SMART" id="SM00448">
    <property type="entry name" value="REC"/>
    <property type="match status" value="1"/>
</dbReference>
<accession>A0A4R1HNW8</accession>
<evidence type="ECO:0000313" key="11">
    <source>
        <dbReference type="Proteomes" id="UP000295560"/>
    </source>
</evidence>
<dbReference type="CDD" id="cd00383">
    <property type="entry name" value="trans_reg_C"/>
    <property type="match status" value="1"/>
</dbReference>
<evidence type="ECO:0000313" key="10">
    <source>
        <dbReference type="EMBL" id="TCK22080.1"/>
    </source>
</evidence>
<keyword evidence="1" id="KW-0597">Phosphoprotein</keyword>
<dbReference type="Proteomes" id="UP000295560">
    <property type="component" value="Unassembled WGS sequence"/>
</dbReference>
<evidence type="ECO:0000256" key="1">
    <source>
        <dbReference type="ARBA" id="ARBA00022553"/>
    </source>
</evidence>
<comment type="caution">
    <text evidence="10">The sequence shown here is derived from an EMBL/GenBank/DDBJ whole genome shotgun (WGS) entry which is preliminary data.</text>
</comment>
<dbReference type="GO" id="GO:0006355">
    <property type="term" value="P:regulation of DNA-templated transcription"/>
    <property type="evidence" value="ECO:0007669"/>
    <property type="project" value="InterPro"/>
</dbReference>
<dbReference type="GO" id="GO:0000156">
    <property type="term" value="F:phosphorelay response regulator activity"/>
    <property type="evidence" value="ECO:0007669"/>
    <property type="project" value="TreeGrafter"/>
</dbReference>
<dbReference type="Pfam" id="PF00486">
    <property type="entry name" value="Trans_reg_C"/>
    <property type="match status" value="1"/>
</dbReference>
<keyword evidence="4 7" id="KW-0238">DNA-binding</keyword>
<dbReference type="Gene3D" id="1.10.10.10">
    <property type="entry name" value="Winged helix-like DNA-binding domain superfamily/Winged helix DNA-binding domain"/>
    <property type="match status" value="1"/>
</dbReference>
<dbReference type="OrthoDB" id="9801604at2"/>
<evidence type="ECO:0000256" key="5">
    <source>
        <dbReference type="ARBA" id="ARBA00023163"/>
    </source>
</evidence>
<organism evidence="10 11">
    <name type="scientific">Pseudonocardia endophytica</name>
    <dbReference type="NCBI Taxonomy" id="401976"/>
    <lineage>
        <taxon>Bacteria</taxon>
        <taxon>Bacillati</taxon>
        <taxon>Actinomycetota</taxon>
        <taxon>Actinomycetes</taxon>
        <taxon>Pseudonocardiales</taxon>
        <taxon>Pseudonocardiaceae</taxon>
        <taxon>Pseudonocardia</taxon>
    </lineage>
</organism>
<dbReference type="PANTHER" id="PTHR48111">
    <property type="entry name" value="REGULATOR OF RPOS"/>
    <property type="match status" value="1"/>
</dbReference>
<dbReference type="InterPro" id="IPR039420">
    <property type="entry name" value="WalR-like"/>
</dbReference>
<evidence type="ECO:0000256" key="7">
    <source>
        <dbReference type="PROSITE-ProRule" id="PRU01091"/>
    </source>
</evidence>
<dbReference type="Gene3D" id="3.40.50.2300">
    <property type="match status" value="1"/>
</dbReference>
<evidence type="ECO:0000259" key="9">
    <source>
        <dbReference type="PROSITE" id="PS51755"/>
    </source>
</evidence>
<dbReference type="SUPFAM" id="SSF46894">
    <property type="entry name" value="C-terminal effector domain of the bipartite response regulators"/>
    <property type="match status" value="1"/>
</dbReference>
<keyword evidence="2" id="KW-0902">Two-component regulatory system</keyword>
<dbReference type="InterPro" id="IPR016032">
    <property type="entry name" value="Sig_transdc_resp-reg_C-effctor"/>
</dbReference>
<dbReference type="EMBL" id="SMFZ01000002">
    <property type="protein sequence ID" value="TCK22080.1"/>
    <property type="molecule type" value="Genomic_DNA"/>
</dbReference>